<gene>
    <name evidence="1" type="ORF">KQY15_03405</name>
</gene>
<comment type="caution">
    <text evidence="1">The sequence shown here is derived from an EMBL/GenBank/DDBJ whole genome shotgun (WGS) entry which is preliminary data.</text>
</comment>
<dbReference type="Proteomes" id="UP000704611">
    <property type="component" value="Unassembled WGS sequence"/>
</dbReference>
<reference evidence="1 2" key="1">
    <citation type="submission" date="2021-06" db="EMBL/GenBank/DDBJ databases">
        <title>Rheinheimera indica sp. nov., isolated from deep-sea sediment.</title>
        <authorList>
            <person name="Wang Z."/>
            <person name="Zhang X.-Y."/>
        </authorList>
    </citation>
    <scope>NUCLEOTIDE SEQUENCE [LARGE SCALE GENOMIC DNA]</scope>
    <source>
        <strain evidence="1 2">SM2107</strain>
    </source>
</reference>
<organism evidence="1 2">
    <name type="scientific">Arsukibacterium indicum</name>
    <dbReference type="NCBI Taxonomy" id="2848612"/>
    <lineage>
        <taxon>Bacteria</taxon>
        <taxon>Pseudomonadati</taxon>
        <taxon>Pseudomonadota</taxon>
        <taxon>Gammaproteobacteria</taxon>
        <taxon>Chromatiales</taxon>
        <taxon>Chromatiaceae</taxon>
        <taxon>Arsukibacterium</taxon>
    </lineage>
</organism>
<name>A0ABS6MII2_9GAMM</name>
<dbReference type="EMBL" id="JAHRID010000001">
    <property type="protein sequence ID" value="MBV2128141.1"/>
    <property type="molecule type" value="Genomic_DNA"/>
</dbReference>
<proteinExistence type="predicted"/>
<dbReference type="RefSeq" id="WP_217667187.1">
    <property type="nucleotide sequence ID" value="NZ_JAHRID010000001.1"/>
</dbReference>
<sequence>MSNTVKFVDVGRFDISIDGLLAIRVLQAEDLNERKSGAMVMIGDEILETDVKAKDVSFQPGQWNKNSMCIHFRDYAFPIDDDAIPAIKAMFSITDLKAV</sequence>
<accession>A0ABS6MII2</accession>
<evidence type="ECO:0000313" key="2">
    <source>
        <dbReference type="Proteomes" id="UP000704611"/>
    </source>
</evidence>
<protein>
    <submittedName>
        <fullName evidence="1">Uncharacterized protein</fullName>
    </submittedName>
</protein>
<keyword evidence="2" id="KW-1185">Reference proteome</keyword>
<evidence type="ECO:0000313" key="1">
    <source>
        <dbReference type="EMBL" id="MBV2128141.1"/>
    </source>
</evidence>